<dbReference type="OrthoDB" id="1798at2157"/>
<evidence type="ECO:0000259" key="5">
    <source>
        <dbReference type="PROSITE" id="PS50984"/>
    </source>
</evidence>
<dbReference type="PIRSF" id="PIRSF037016">
    <property type="entry name" value="Pseudouridin_synth_euk_prd"/>
    <property type="match status" value="1"/>
</dbReference>
<dbReference type="Proteomes" id="UP000010846">
    <property type="component" value="Chromosome"/>
</dbReference>
<dbReference type="InterPro" id="IPR020119">
    <property type="entry name" value="PsdUridine_synth_TruD_CS"/>
</dbReference>
<organism evidence="6 7">
    <name type="scientific">Halovivax ruber (strain DSM 18193 / JCM 13892 / XH-70)</name>
    <dbReference type="NCBI Taxonomy" id="797302"/>
    <lineage>
        <taxon>Archaea</taxon>
        <taxon>Methanobacteriati</taxon>
        <taxon>Methanobacteriota</taxon>
        <taxon>Stenosarchaea group</taxon>
        <taxon>Halobacteria</taxon>
        <taxon>Halobacteriales</taxon>
        <taxon>Natrialbaceae</taxon>
        <taxon>Halovivax</taxon>
    </lineage>
</organism>
<dbReference type="eggNOG" id="arCOG04252">
    <property type="taxonomic scope" value="Archaea"/>
</dbReference>
<comment type="function">
    <text evidence="4">Could be responsible for synthesis of pseudouridine from uracil-13 in transfer RNAs.</text>
</comment>
<dbReference type="PANTHER" id="PTHR13326">
    <property type="entry name" value="TRNA PSEUDOURIDINE SYNTHASE D"/>
    <property type="match status" value="1"/>
</dbReference>
<dbReference type="EMBL" id="CP003050">
    <property type="protein sequence ID" value="AGB15779.1"/>
    <property type="molecule type" value="Genomic_DNA"/>
</dbReference>
<dbReference type="SUPFAM" id="SSF55120">
    <property type="entry name" value="Pseudouridine synthase"/>
    <property type="match status" value="1"/>
</dbReference>
<evidence type="ECO:0000313" key="7">
    <source>
        <dbReference type="Proteomes" id="UP000010846"/>
    </source>
</evidence>
<dbReference type="GeneID" id="14375416"/>
<proteinExistence type="inferred from homology"/>
<accession>L0IAM6</accession>
<dbReference type="GO" id="GO:0160150">
    <property type="term" value="F:tRNA pseudouridine(13) synthase activity"/>
    <property type="evidence" value="ECO:0007669"/>
    <property type="project" value="UniProtKB-EC"/>
</dbReference>
<keyword evidence="2 4" id="KW-0819">tRNA processing</keyword>
<dbReference type="STRING" id="797302.Halru_1162"/>
<evidence type="ECO:0000256" key="4">
    <source>
        <dbReference type="HAMAP-Rule" id="MF_01082"/>
    </source>
</evidence>
<dbReference type="Pfam" id="PF01142">
    <property type="entry name" value="TruD"/>
    <property type="match status" value="1"/>
</dbReference>
<dbReference type="GO" id="GO:0003723">
    <property type="term" value="F:RNA binding"/>
    <property type="evidence" value="ECO:0007669"/>
    <property type="project" value="InterPro"/>
</dbReference>
<dbReference type="NCBIfam" id="NF002158">
    <property type="entry name" value="PRK00984.2-3"/>
    <property type="match status" value="1"/>
</dbReference>
<gene>
    <name evidence="4" type="primary">truD</name>
    <name evidence="6" type="ordered locus">Halru_1162</name>
</gene>
<dbReference type="KEGG" id="hru:Halru_1162"/>
<evidence type="ECO:0000313" key="6">
    <source>
        <dbReference type="EMBL" id="AGB15779.1"/>
    </source>
</evidence>
<protein>
    <recommendedName>
        <fullName evidence="4">Probable tRNA pseudouridine synthase D</fullName>
        <ecNumber evidence="4">5.4.99.27</ecNumber>
    </recommendedName>
    <alternativeName>
        <fullName evidence="4">tRNA pseudouridine(13) synthase</fullName>
    </alternativeName>
    <alternativeName>
        <fullName evidence="4">tRNA pseudouridylate synthase D</fullName>
    </alternativeName>
    <alternativeName>
        <fullName evidence="4">tRNA-uridine isomerase D</fullName>
    </alternativeName>
</protein>
<reference evidence="6" key="1">
    <citation type="submission" date="2011-09" db="EMBL/GenBank/DDBJ databases">
        <title>Complete sequence of Halovivax ruber XH-70.</title>
        <authorList>
            <consortium name="US DOE Joint Genome Institute"/>
            <person name="Lucas S."/>
            <person name="Han J."/>
            <person name="Lapidus A."/>
            <person name="Cheng J.-F."/>
            <person name="Goodwin L."/>
            <person name="Pitluck S."/>
            <person name="Peters L."/>
            <person name="Mikhailova N."/>
            <person name="Davenport K."/>
            <person name="Detter J.C."/>
            <person name="Han C."/>
            <person name="Tapia R."/>
            <person name="Land M."/>
            <person name="Hauser L."/>
            <person name="Kyrpides N."/>
            <person name="Ivanova N."/>
            <person name="Pagani I."/>
            <person name="Sproer C."/>
            <person name="Anderson I."/>
            <person name="Woyke T."/>
        </authorList>
    </citation>
    <scope>NUCLEOTIDE SEQUENCE</scope>
    <source>
        <strain evidence="6">XH-70</strain>
    </source>
</reference>
<dbReference type="PROSITE" id="PS50984">
    <property type="entry name" value="TRUD"/>
    <property type="match status" value="1"/>
</dbReference>
<dbReference type="Gene3D" id="3.30.2350.20">
    <property type="entry name" value="TruD, catalytic domain"/>
    <property type="match status" value="1"/>
</dbReference>
<dbReference type="RefSeq" id="WP_015300438.1">
    <property type="nucleotide sequence ID" value="NC_019964.1"/>
</dbReference>
<dbReference type="HOGENOM" id="CLU_005281_4_1_2"/>
<dbReference type="InterPro" id="IPR011760">
    <property type="entry name" value="PsdUridine_synth_TruD_insert"/>
</dbReference>
<dbReference type="AlphaFoldDB" id="L0IAM6"/>
<dbReference type="EC" id="5.4.99.27" evidence="4"/>
<name>L0IAM6_HALRX</name>
<comment type="similarity">
    <text evidence="1 4">Belongs to the pseudouridine synthase TruD family.</text>
</comment>
<evidence type="ECO:0000256" key="2">
    <source>
        <dbReference type="ARBA" id="ARBA00022694"/>
    </source>
</evidence>
<feature type="domain" description="TRUD" evidence="5">
    <location>
        <begin position="184"/>
        <end position="417"/>
    </location>
</feature>
<comment type="catalytic activity">
    <reaction evidence="4">
        <text>uridine(13) in tRNA = pseudouridine(13) in tRNA</text>
        <dbReference type="Rhea" id="RHEA:42540"/>
        <dbReference type="Rhea" id="RHEA-COMP:10105"/>
        <dbReference type="Rhea" id="RHEA-COMP:10106"/>
        <dbReference type="ChEBI" id="CHEBI:65314"/>
        <dbReference type="ChEBI" id="CHEBI:65315"/>
        <dbReference type="EC" id="5.4.99.27"/>
    </reaction>
</comment>
<dbReference type="InterPro" id="IPR020103">
    <property type="entry name" value="PsdUridine_synth_cat_dom_sf"/>
</dbReference>
<keyword evidence="7" id="KW-1185">Reference proteome</keyword>
<dbReference type="HAMAP" id="MF_01082">
    <property type="entry name" value="TruD"/>
    <property type="match status" value="1"/>
</dbReference>
<dbReference type="PANTHER" id="PTHR13326:SF21">
    <property type="entry name" value="PSEUDOURIDYLATE SYNTHASE PUS7L"/>
    <property type="match status" value="1"/>
</dbReference>
<keyword evidence="3 4" id="KW-0413">Isomerase</keyword>
<evidence type="ECO:0000256" key="1">
    <source>
        <dbReference type="ARBA" id="ARBA00007953"/>
    </source>
</evidence>
<dbReference type="InterPro" id="IPR042214">
    <property type="entry name" value="TruD_catalytic"/>
</dbReference>
<dbReference type="Gene3D" id="3.30.70.3160">
    <property type="match status" value="1"/>
</dbReference>
<dbReference type="InterPro" id="IPR001656">
    <property type="entry name" value="PsdUridine_synth_TruD"/>
</dbReference>
<dbReference type="Gene3D" id="1.10.1510.30">
    <property type="match status" value="1"/>
</dbReference>
<evidence type="ECO:0000256" key="3">
    <source>
        <dbReference type="ARBA" id="ARBA00023235"/>
    </source>
</evidence>
<feature type="active site" description="Nucleophile" evidence="4">
    <location>
        <position position="93"/>
    </location>
</feature>
<dbReference type="PROSITE" id="PS01268">
    <property type="entry name" value="UPF0024"/>
    <property type="match status" value="1"/>
</dbReference>
<dbReference type="NCBIfam" id="TIGR00094">
    <property type="entry name" value="tRNA_TruD_broad"/>
    <property type="match status" value="1"/>
</dbReference>
<dbReference type="GO" id="GO:0031119">
    <property type="term" value="P:tRNA pseudouridine synthesis"/>
    <property type="evidence" value="ECO:0007669"/>
    <property type="project" value="UniProtKB-UniRule"/>
</dbReference>
<sequence length="456" mass="50145">MRPAHPTERSVGIEYYVSDGDGTGGRLRAQDDHFRVREREQFATEPVDASPDAYPELVVRVTLTGWDTNDFAAALSDSVGISRERVSWAGTKDKRAVTTQLFSIRDVEPADLPTLSNADIEVVGRAGRSLTFGDLAGNEFEIVVSDPDDPTAANSVRDALVDFGGAQSTPADADSVPSDSTTVGVPNFFGQQRFGSYRPITHEVGLAILRGDWEGAVMAYLGNPHEAEPASTREAREFLLETRDWDEALDRYPGHLRYERSLLHVLTESDGDPDETTFREALGRFPSNLQRLFVHAAQSYAFNLMLSERLDRGLPFDRPVAGDVVCFTDTDAPDGLVVPDPDRTQRVTDRRVDSVTRHCDRGRAFVTAPLVGTDTDLADGEQGEIERAVLQELSLEPDDFDLPDPYRSSGTRRAILVRTDLSIRSEPLTLSFALPSGAYATVVLREFLKTDPVSLG</sequence>